<feature type="region of interest" description="Disordered" evidence="1">
    <location>
        <begin position="169"/>
        <end position="190"/>
    </location>
</feature>
<dbReference type="Proteomes" id="UP000291343">
    <property type="component" value="Unassembled WGS sequence"/>
</dbReference>
<evidence type="ECO:0000256" key="2">
    <source>
        <dbReference type="SAM" id="Phobius"/>
    </source>
</evidence>
<comment type="caution">
    <text evidence="3">The sequence shown here is derived from an EMBL/GenBank/DDBJ whole genome shotgun (WGS) entry which is preliminary data.</text>
</comment>
<dbReference type="InParanoid" id="A0A482X8P5"/>
<evidence type="ECO:0008006" key="5">
    <source>
        <dbReference type="Google" id="ProtNLM"/>
    </source>
</evidence>
<keyword evidence="4" id="KW-1185">Reference proteome</keyword>
<protein>
    <recommendedName>
        <fullName evidence="5">Transmembrane inner ear expressed protein</fullName>
    </recommendedName>
</protein>
<dbReference type="SMR" id="A0A482X8P5"/>
<feature type="transmembrane region" description="Helical" evidence="2">
    <location>
        <begin position="39"/>
        <end position="60"/>
    </location>
</feature>
<accession>A0A482X8P5</accession>
<dbReference type="PANTHER" id="PTHR28635">
    <property type="entry name" value="TRANSMEMBRANE INNER EAR EXPRESSED PROTEIN"/>
    <property type="match status" value="1"/>
</dbReference>
<dbReference type="InterPro" id="IPR032006">
    <property type="entry name" value="TMIE"/>
</dbReference>
<dbReference type="EMBL" id="QKKF02016138">
    <property type="protein sequence ID" value="RZF41848.1"/>
    <property type="molecule type" value="Genomic_DNA"/>
</dbReference>
<dbReference type="PANTHER" id="PTHR28635:SF1">
    <property type="entry name" value="TRANSMEMBRANE INNER EAR EXPRESSED PROTEIN"/>
    <property type="match status" value="1"/>
</dbReference>
<gene>
    <name evidence="3" type="ORF">LSTR_LSTR005310</name>
</gene>
<organism evidence="3 4">
    <name type="scientific">Laodelphax striatellus</name>
    <name type="common">Small brown planthopper</name>
    <name type="synonym">Delphax striatella</name>
    <dbReference type="NCBI Taxonomy" id="195883"/>
    <lineage>
        <taxon>Eukaryota</taxon>
        <taxon>Metazoa</taxon>
        <taxon>Ecdysozoa</taxon>
        <taxon>Arthropoda</taxon>
        <taxon>Hexapoda</taxon>
        <taxon>Insecta</taxon>
        <taxon>Pterygota</taxon>
        <taxon>Neoptera</taxon>
        <taxon>Paraneoptera</taxon>
        <taxon>Hemiptera</taxon>
        <taxon>Auchenorrhyncha</taxon>
        <taxon>Fulgoroidea</taxon>
        <taxon>Delphacidae</taxon>
        <taxon>Criomorphinae</taxon>
        <taxon>Laodelphax</taxon>
    </lineage>
</organism>
<keyword evidence="2" id="KW-1133">Transmembrane helix</keyword>
<sequence length="190" mass="20406">MCDPNSQEQVFYAECDNVTAFSTTESPLYMGIDNTGLKLWQLLLMAGGSLSFVIIFCCCVRFRIPRTKQEIEADYIRKKITRKFQKQLRMIQDTEMDEMDLKKALDRVRAEFKTDIESIAHTEGYSGGSLSSAAGVTRMAAAENAAAVAAESAAAAAAATDQAAAAASSPLQSHIGTPIPSRAATELGVG</sequence>
<reference evidence="3 4" key="1">
    <citation type="journal article" date="2017" name="Gigascience">
        <title>Genome sequence of the small brown planthopper, Laodelphax striatellus.</title>
        <authorList>
            <person name="Zhu J."/>
            <person name="Jiang F."/>
            <person name="Wang X."/>
            <person name="Yang P."/>
            <person name="Bao Y."/>
            <person name="Zhao W."/>
            <person name="Wang W."/>
            <person name="Lu H."/>
            <person name="Wang Q."/>
            <person name="Cui N."/>
            <person name="Li J."/>
            <person name="Chen X."/>
            <person name="Luo L."/>
            <person name="Yu J."/>
            <person name="Kang L."/>
            <person name="Cui F."/>
        </authorList>
    </citation>
    <scope>NUCLEOTIDE SEQUENCE [LARGE SCALE GENOMIC DNA]</scope>
    <source>
        <strain evidence="3">Lst14</strain>
    </source>
</reference>
<proteinExistence type="predicted"/>
<keyword evidence="2" id="KW-0812">Transmembrane</keyword>
<evidence type="ECO:0000256" key="1">
    <source>
        <dbReference type="SAM" id="MobiDB-lite"/>
    </source>
</evidence>
<dbReference type="AlphaFoldDB" id="A0A482X8P5"/>
<dbReference type="Pfam" id="PF16038">
    <property type="entry name" value="TMIE"/>
    <property type="match status" value="1"/>
</dbReference>
<dbReference type="OrthoDB" id="6154284at2759"/>
<name>A0A482X8P5_LAOST</name>
<keyword evidence="2" id="KW-0472">Membrane</keyword>
<evidence type="ECO:0000313" key="4">
    <source>
        <dbReference type="Proteomes" id="UP000291343"/>
    </source>
</evidence>
<evidence type="ECO:0000313" key="3">
    <source>
        <dbReference type="EMBL" id="RZF41848.1"/>
    </source>
</evidence>